<evidence type="ECO:0000313" key="1">
    <source>
        <dbReference type="EMBL" id="CAD2218187.1"/>
    </source>
</evidence>
<dbReference type="PANTHER" id="PTHR15907">
    <property type="entry name" value="DUF614 FAMILY PROTEIN-RELATED"/>
    <property type="match status" value="1"/>
</dbReference>
<dbReference type="AlphaFoldDB" id="A0A7G2CGL7"/>
<dbReference type="EMBL" id="LR877154">
    <property type="protein sequence ID" value="CAD2218187.1"/>
    <property type="molecule type" value="Genomic_DNA"/>
</dbReference>
<dbReference type="Pfam" id="PF04749">
    <property type="entry name" value="PLAC8"/>
    <property type="match status" value="1"/>
</dbReference>
<name>A0A7G2CGL7_9TRYP</name>
<dbReference type="VEuPathDB" id="TriTrypDB:ADEAN_000567400"/>
<keyword evidence="2" id="KW-1185">Reference proteome</keyword>
<gene>
    <name evidence="1" type="ORF">ADEAN_000567400</name>
</gene>
<organism evidence="1 2">
    <name type="scientific">Angomonas deanei</name>
    <dbReference type="NCBI Taxonomy" id="59799"/>
    <lineage>
        <taxon>Eukaryota</taxon>
        <taxon>Discoba</taxon>
        <taxon>Euglenozoa</taxon>
        <taxon>Kinetoplastea</taxon>
        <taxon>Metakinetoplastina</taxon>
        <taxon>Trypanosomatida</taxon>
        <taxon>Trypanosomatidae</taxon>
        <taxon>Strigomonadinae</taxon>
        <taxon>Angomonas</taxon>
    </lineage>
</organism>
<dbReference type="NCBIfam" id="TIGR01571">
    <property type="entry name" value="A_thal_Cys_rich"/>
    <property type="match status" value="1"/>
</dbReference>
<sequence length="150" mass="16375">MSKAPIPQDLEVPPSMAGRVERPWHYSLFHLCRELNSFMECWCCAPCQLSRQQYRLNHASPSLDIVSCACLTCANAMTGGLAVCCCTMTVRQNMRKHYGIAGSSATDCCAAYWCTGCAIQQQLLEMTSVGQFPGACCYEGGRGPVVEAMT</sequence>
<reference evidence="1 2" key="1">
    <citation type="submission" date="2020-08" db="EMBL/GenBank/DDBJ databases">
        <authorList>
            <person name="Newling K."/>
            <person name="Davey J."/>
            <person name="Forrester S."/>
        </authorList>
    </citation>
    <scope>NUCLEOTIDE SEQUENCE [LARGE SCALE GENOMIC DNA]</scope>
    <source>
        <strain evidence="2">Crithidia deanei Carvalho (ATCC PRA-265)</strain>
    </source>
</reference>
<protein>
    <submittedName>
        <fullName evidence="1">PLAC8 family, putative</fullName>
    </submittedName>
</protein>
<dbReference type="Proteomes" id="UP000515908">
    <property type="component" value="Chromosome 10"/>
</dbReference>
<evidence type="ECO:0000313" key="2">
    <source>
        <dbReference type="Proteomes" id="UP000515908"/>
    </source>
</evidence>
<proteinExistence type="predicted"/>
<accession>A0A7G2CGL7</accession>
<dbReference type="InterPro" id="IPR006461">
    <property type="entry name" value="PLAC_motif_containing"/>
</dbReference>